<keyword evidence="3" id="KW-1185">Reference proteome</keyword>
<dbReference type="EMBL" id="LIAE01010188">
    <property type="protein sequence ID" value="PAV65868.1"/>
    <property type="molecule type" value="Genomic_DNA"/>
</dbReference>
<proteinExistence type="predicted"/>
<dbReference type="InterPro" id="IPR025476">
    <property type="entry name" value="Helitron_helicase-like"/>
</dbReference>
<gene>
    <name evidence="2" type="ORF">WR25_06991</name>
</gene>
<dbReference type="Proteomes" id="UP000218231">
    <property type="component" value="Unassembled WGS sequence"/>
</dbReference>
<protein>
    <recommendedName>
        <fullName evidence="1">Helitron helicase-like domain-containing protein</fullName>
    </recommendedName>
</protein>
<dbReference type="PANTHER" id="PTHR45786">
    <property type="entry name" value="DNA BINDING PROTEIN-LIKE"/>
    <property type="match status" value="1"/>
</dbReference>
<name>A0A2A2JW11_9BILA</name>
<feature type="domain" description="Helitron helicase-like" evidence="1">
    <location>
        <begin position="175"/>
        <end position="344"/>
    </location>
</feature>
<comment type="caution">
    <text evidence="2">The sequence shown here is derived from an EMBL/GenBank/DDBJ whole genome shotgun (WGS) entry which is preliminary data.</text>
</comment>
<evidence type="ECO:0000259" key="1">
    <source>
        <dbReference type="Pfam" id="PF14214"/>
    </source>
</evidence>
<dbReference type="PANTHER" id="PTHR45786:SF74">
    <property type="entry name" value="ATP-DEPENDENT DNA HELICASE"/>
    <property type="match status" value="1"/>
</dbReference>
<sequence>MNKIDGILGPVNPYIQSFKSMREVEKEVEREAEQKGIEPPQLRLLFDVNAKNVDRRRYNVPCSTEVAAVFVLDGEDMPVAEGLAIHQRGRQLQKISKFEKRAESMLYPLYFPSGKGGCSANMRTINNKKVTFAQYYRHMISIRRPSVLVENEDESLNFLSELEWEENSSIIDDFSPIRMGGKLYQQSLVDAYVKIEQDRLDFIRKNQKAIKAENYKALQDYLQDTADEQGKRVGKVIVLPSSFKGSPRSCMQGYQDSMAIVRRFGKPDLFITFTCNPKWEDIKRNLQPGNTVLDEPDLVSRVFNLKLKELLEDLKKNDYFGKVIAYTYVVEFQKRGLPHAHILIVLDNNSKIRSAEQVDKIVWAEIPNEREYPRLHEIVVNNMLHGPCGDHNPRCACMSEDREGRKFCSKKFPKAFRDTTVLGTNSYAEYRRRDNKVHIVKKVYGEEVIVDNRWVVPYNPVLSLKYHAHVNVEICASIKSIKYLYKYVYKGHDCAKMVISVKDSNQVEHDEINTYLNMRYVTPHEAFWRIFEFTLDEKSHAVTRLDVHLPNEQLVYYKPENDNIRQRLSDAELRNTTLTAWFELNARVPEARTLYYYEIPEKYTYKKGANGMIWDRKGGITGMNCFT</sequence>
<organism evidence="2 3">
    <name type="scientific">Diploscapter pachys</name>
    <dbReference type="NCBI Taxonomy" id="2018661"/>
    <lineage>
        <taxon>Eukaryota</taxon>
        <taxon>Metazoa</taxon>
        <taxon>Ecdysozoa</taxon>
        <taxon>Nematoda</taxon>
        <taxon>Chromadorea</taxon>
        <taxon>Rhabditida</taxon>
        <taxon>Rhabditina</taxon>
        <taxon>Rhabditomorpha</taxon>
        <taxon>Rhabditoidea</taxon>
        <taxon>Rhabditidae</taxon>
        <taxon>Diploscapter</taxon>
    </lineage>
</organism>
<evidence type="ECO:0000313" key="3">
    <source>
        <dbReference type="Proteomes" id="UP000218231"/>
    </source>
</evidence>
<reference evidence="2 3" key="1">
    <citation type="journal article" date="2017" name="Curr. Biol.">
        <title>Genome architecture and evolution of a unichromosomal asexual nematode.</title>
        <authorList>
            <person name="Fradin H."/>
            <person name="Zegar C."/>
            <person name="Gutwein M."/>
            <person name="Lucas J."/>
            <person name="Kovtun M."/>
            <person name="Corcoran D."/>
            <person name="Baugh L.R."/>
            <person name="Kiontke K."/>
            <person name="Gunsalus K."/>
            <person name="Fitch D.H."/>
            <person name="Piano F."/>
        </authorList>
    </citation>
    <scope>NUCLEOTIDE SEQUENCE [LARGE SCALE GENOMIC DNA]</scope>
    <source>
        <strain evidence="2">PF1309</strain>
    </source>
</reference>
<evidence type="ECO:0000313" key="2">
    <source>
        <dbReference type="EMBL" id="PAV65868.1"/>
    </source>
</evidence>
<dbReference type="OrthoDB" id="10055660at2759"/>
<dbReference type="AlphaFoldDB" id="A0A2A2JW11"/>
<dbReference type="Pfam" id="PF14214">
    <property type="entry name" value="Helitron_like_N"/>
    <property type="match status" value="1"/>
</dbReference>
<accession>A0A2A2JW11</accession>
<dbReference type="STRING" id="2018661.A0A2A2JW11"/>